<name>A0ABX5V6R3_9BACT</name>
<feature type="domain" description="Nudix hydrolase" evidence="5">
    <location>
        <begin position="13"/>
        <end position="152"/>
    </location>
</feature>
<dbReference type="PROSITE" id="PS51462">
    <property type="entry name" value="NUDIX"/>
    <property type="match status" value="1"/>
</dbReference>
<comment type="cofactor">
    <cofactor evidence="1">
        <name>Mg(2+)</name>
        <dbReference type="ChEBI" id="CHEBI:18420"/>
    </cofactor>
</comment>
<dbReference type="Pfam" id="PF00293">
    <property type="entry name" value="NUDIX"/>
    <property type="match status" value="1"/>
</dbReference>
<keyword evidence="3" id="KW-0378">Hydrolase</keyword>
<evidence type="ECO:0000256" key="2">
    <source>
        <dbReference type="ARBA" id="ARBA00022723"/>
    </source>
</evidence>
<sequence length="156" mass="18538">MFLHFEVFKCIVKNTPLISIDFLVKKENKFLLGKRINPPAKGDYFTIVGRIFKNETIQQAQKRILKEELSISINYNMEFIGVFGHFYEDSIFGNDISTHYVNLAYFVEINKLDINYLPFEQHTQYKLFYYENIIDNEKVHTYVKKTFKATKEKGII</sequence>
<dbReference type="PANTHER" id="PTHR43046">
    <property type="entry name" value="GDP-MANNOSE MANNOSYL HYDROLASE"/>
    <property type="match status" value="1"/>
</dbReference>
<dbReference type="InterPro" id="IPR000086">
    <property type="entry name" value="NUDIX_hydrolase_dom"/>
</dbReference>
<dbReference type="InterPro" id="IPR015797">
    <property type="entry name" value="NUDIX_hydrolase-like_dom_sf"/>
</dbReference>
<evidence type="ECO:0000259" key="5">
    <source>
        <dbReference type="PROSITE" id="PS51462"/>
    </source>
</evidence>
<dbReference type="Proteomes" id="UP000306825">
    <property type="component" value="Chromosome"/>
</dbReference>
<keyword evidence="2" id="KW-0479">Metal-binding</keyword>
<gene>
    <name evidence="6" type="ORF">FE773_01760</name>
</gene>
<keyword evidence="4" id="KW-0460">Magnesium</keyword>
<dbReference type="PIRSF" id="PIRSF037599">
    <property type="entry name" value="GDPMH"/>
    <property type="match status" value="1"/>
</dbReference>
<dbReference type="EMBL" id="CP040463">
    <property type="protein sequence ID" value="QCT93948.1"/>
    <property type="molecule type" value="Genomic_DNA"/>
</dbReference>
<dbReference type="InterPro" id="IPR033715">
    <property type="entry name" value="GDPMH"/>
</dbReference>
<dbReference type="SUPFAM" id="SSF55811">
    <property type="entry name" value="Nudix"/>
    <property type="match status" value="1"/>
</dbReference>
<accession>A0ABX5V6R3</accession>
<evidence type="ECO:0000313" key="6">
    <source>
        <dbReference type="EMBL" id="QCT93948.1"/>
    </source>
</evidence>
<evidence type="ECO:0000256" key="1">
    <source>
        <dbReference type="ARBA" id="ARBA00001946"/>
    </source>
</evidence>
<proteinExistence type="predicted"/>
<evidence type="ECO:0000313" key="7">
    <source>
        <dbReference type="Proteomes" id="UP000306825"/>
    </source>
</evidence>
<evidence type="ECO:0000256" key="3">
    <source>
        <dbReference type="ARBA" id="ARBA00022801"/>
    </source>
</evidence>
<dbReference type="RefSeq" id="WP_138322901.1">
    <property type="nucleotide sequence ID" value="NZ_CP040463.1"/>
</dbReference>
<dbReference type="Gene3D" id="3.90.79.10">
    <property type="entry name" value="Nucleoside Triphosphate Pyrophosphohydrolase"/>
    <property type="match status" value="1"/>
</dbReference>
<reference evidence="6 7" key="1">
    <citation type="submission" date="2019-05" db="EMBL/GenBank/DDBJ databases">
        <title>A comparative analysis of the Nautiliaceae.</title>
        <authorList>
            <person name="Grosche A."/>
            <person name="Smedile F."/>
            <person name="Vetriani C."/>
        </authorList>
    </citation>
    <scope>NUCLEOTIDE SEQUENCE [LARGE SCALE GENOMIC DNA]</scope>
    <source>
        <strain evidence="6 7">TB-2</strain>
    </source>
</reference>
<dbReference type="PANTHER" id="PTHR43046:SF12">
    <property type="entry name" value="GDP-MANNOSE MANNOSYL HYDROLASE"/>
    <property type="match status" value="1"/>
</dbReference>
<organism evidence="6 7">
    <name type="scientific">Caminibacter mediatlanticus TB-2</name>
    <dbReference type="NCBI Taxonomy" id="391592"/>
    <lineage>
        <taxon>Bacteria</taxon>
        <taxon>Pseudomonadati</taxon>
        <taxon>Campylobacterota</taxon>
        <taxon>Epsilonproteobacteria</taxon>
        <taxon>Nautiliales</taxon>
        <taxon>Nautiliaceae</taxon>
        <taxon>Caminibacter</taxon>
    </lineage>
</organism>
<protein>
    <submittedName>
        <fullName evidence="6">NUDIX domain-containing protein</fullName>
    </submittedName>
</protein>
<evidence type="ECO:0000256" key="4">
    <source>
        <dbReference type="ARBA" id="ARBA00022842"/>
    </source>
</evidence>
<keyword evidence="7" id="KW-1185">Reference proteome</keyword>